<organism evidence="1">
    <name type="scientific">marine sediment metagenome</name>
    <dbReference type="NCBI Taxonomy" id="412755"/>
    <lineage>
        <taxon>unclassified sequences</taxon>
        <taxon>metagenomes</taxon>
        <taxon>ecological metagenomes</taxon>
    </lineage>
</organism>
<reference evidence="1" key="1">
    <citation type="journal article" date="2014" name="Front. Microbiol.">
        <title>High frequency of phylogenetically diverse reductive dehalogenase-homologous genes in deep subseafloor sedimentary metagenomes.</title>
        <authorList>
            <person name="Kawai M."/>
            <person name="Futagami T."/>
            <person name="Toyoda A."/>
            <person name="Takaki Y."/>
            <person name="Nishi S."/>
            <person name="Hori S."/>
            <person name="Arai W."/>
            <person name="Tsubouchi T."/>
            <person name="Morono Y."/>
            <person name="Uchiyama I."/>
            <person name="Ito T."/>
            <person name="Fujiyama A."/>
            <person name="Inagaki F."/>
            <person name="Takami H."/>
        </authorList>
    </citation>
    <scope>NUCLEOTIDE SEQUENCE</scope>
    <source>
        <strain evidence="1">Expedition CK06-06</strain>
    </source>
</reference>
<comment type="caution">
    <text evidence="1">The sequence shown here is derived from an EMBL/GenBank/DDBJ whole genome shotgun (WGS) entry which is preliminary data.</text>
</comment>
<dbReference type="EMBL" id="BARW01004303">
    <property type="protein sequence ID" value="GAI61673.1"/>
    <property type="molecule type" value="Genomic_DNA"/>
</dbReference>
<proteinExistence type="predicted"/>
<sequence>LNFLVYYYFNLQLQRYQDGFRGNIRKEIESDKIRREHIGFLEERRSLFLDQRERRRKEGLEVY</sequence>
<gene>
    <name evidence="1" type="ORF">S12H4_10188</name>
</gene>
<protein>
    <submittedName>
        <fullName evidence="1">Uncharacterized protein</fullName>
    </submittedName>
</protein>
<dbReference type="AlphaFoldDB" id="X1Q0D5"/>
<name>X1Q0D5_9ZZZZ</name>
<feature type="non-terminal residue" evidence="1">
    <location>
        <position position="1"/>
    </location>
</feature>
<accession>X1Q0D5</accession>
<evidence type="ECO:0000313" key="1">
    <source>
        <dbReference type="EMBL" id="GAI61673.1"/>
    </source>
</evidence>